<gene>
    <name evidence="2" type="ORF">HaLaN_18630</name>
</gene>
<organism evidence="2 3">
    <name type="scientific">Haematococcus lacustris</name>
    <name type="common">Green alga</name>
    <name type="synonym">Haematococcus pluvialis</name>
    <dbReference type="NCBI Taxonomy" id="44745"/>
    <lineage>
        <taxon>Eukaryota</taxon>
        <taxon>Viridiplantae</taxon>
        <taxon>Chlorophyta</taxon>
        <taxon>core chlorophytes</taxon>
        <taxon>Chlorophyceae</taxon>
        <taxon>CS clade</taxon>
        <taxon>Chlamydomonadales</taxon>
        <taxon>Haematococcaceae</taxon>
        <taxon>Haematococcus</taxon>
    </lineage>
</organism>
<evidence type="ECO:0000313" key="2">
    <source>
        <dbReference type="EMBL" id="GFH21346.1"/>
    </source>
</evidence>
<dbReference type="AlphaFoldDB" id="A0A699ZRG0"/>
<feature type="region of interest" description="Disordered" evidence="1">
    <location>
        <begin position="34"/>
        <end position="56"/>
    </location>
</feature>
<name>A0A699ZRG0_HAELA</name>
<comment type="caution">
    <text evidence="2">The sequence shown here is derived from an EMBL/GenBank/DDBJ whole genome shotgun (WGS) entry which is preliminary data.</text>
</comment>
<reference evidence="2 3" key="1">
    <citation type="submission" date="2020-02" db="EMBL/GenBank/DDBJ databases">
        <title>Draft genome sequence of Haematococcus lacustris strain NIES-144.</title>
        <authorList>
            <person name="Morimoto D."/>
            <person name="Nakagawa S."/>
            <person name="Yoshida T."/>
            <person name="Sawayama S."/>
        </authorList>
    </citation>
    <scope>NUCLEOTIDE SEQUENCE [LARGE SCALE GENOMIC DNA]</scope>
    <source>
        <strain evidence="2 3">NIES-144</strain>
    </source>
</reference>
<dbReference type="EMBL" id="BLLF01001810">
    <property type="protein sequence ID" value="GFH21346.1"/>
    <property type="molecule type" value="Genomic_DNA"/>
</dbReference>
<protein>
    <submittedName>
        <fullName evidence="2">Uncharacterized protein</fullName>
    </submittedName>
</protein>
<evidence type="ECO:0000313" key="3">
    <source>
        <dbReference type="Proteomes" id="UP000485058"/>
    </source>
</evidence>
<sequence length="56" mass="6177">MNWWQSAAGGVDHQLLMRMPDIVRKPHTPLLPVRPAGAVPLPHTANDNPEAYQPSP</sequence>
<dbReference type="Proteomes" id="UP000485058">
    <property type="component" value="Unassembled WGS sequence"/>
</dbReference>
<keyword evidence="3" id="KW-1185">Reference proteome</keyword>
<accession>A0A699ZRG0</accession>
<proteinExistence type="predicted"/>
<evidence type="ECO:0000256" key="1">
    <source>
        <dbReference type="SAM" id="MobiDB-lite"/>
    </source>
</evidence>